<keyword evidence="1" id="KW-0732">Signal</keyword>
<evidence type="ECO:0000256" key="1">
    <source>
        <dbReference type="SAM" id="SignalP"/>
    </source>
</evidence>
<dbReference type="EMBL" id="CALNXJ010000010">
    <property type="protein sequence ID" value="CAH3106247.1"/>
    <property type="molecule type" value="Genomic_DNA"/>
</dbReference>
<organism evidence="2 3">
    <name type="scientific">Pocillopora meandrina</name>
    <dbReference type="NCBI Taxonomy" id="46732"/>
    <lineage>
        <taxon>Eukaryota</taxon>
        <taxon>Metazoa</taxon>
        <taxon>Cnidaria</taxon>
        <taxon>Anthozoa</taxon>
        <taxon>Hexacorallia</taxon>
        <taxon>Scleractinia</taxon>
        <taxon>Astrocoeniina</taxon>
        <taxon>Pocilloporidae</taxon>
        <taxon>Pocillopora</taxon>
    </lineage>
</organism>
<evidence type="ECO:0000313" key="2">
    <source>
        <dbReference type="EMBL" id="CAH3106247.1"/>
    </source>
</evidence>
<reference evidence="2 3" key="1">
    <citation type="submission" date="2022-05" db="EMBL/GenBank/DDBJ databases">
        <authorList>
            <consortium name="Genoscope - CEA"/>
            <person name="William W."/>
        </authorList>
    </citation>
    <scope>NUCLEOTIDE SEQUENCE [LARGE SCALE GENOMIC DNA]</scope>
</reference>
<accession>A0AAU9W900</accession>
<gene>
    <name evidence="2" type="ORF">PMEA_00001400</name>
</gene>
<evidence type="ECO:0000313" key="3">
    <source>
        <dbReference type="Proteomes" id="UP001159428"/>
    </source>
</evidence>
<keyword evidence="3" id="KW-1185">Reference proteome</keyword>
<protein>
    <submittedName>
        <fullName evidence="2">Uncharacterized protein</fullName>
    </submittedName>
</protein>
<comment type="caution">
    <text evidence="2">The sequence shown here is derived from an EMBL/GenBank/DDBJ whole genome shotgun (WGS) entry which is preliminary data.</text>
</comment>
<name>A0AAU9W900_9CNID</name>
<feature type="signal peptide" evidence="1">
    <location>
        <begin position="1"/>
        <end position="16"/>
    </location>
</feature>
<proteinExistence type="predicted"/>
<dbReference type="AlphaFoldDB" id="A0AAU9W900"/>
<feature type="chain" id="PRO_5043370197" evidence="1">
    <location>
        <begin position="17"/>
        <end position="269"/>
    </location>
</feature>
<dbReference type="Proteomes" id="UP001159428">
    <property type="component" value="Unassembled WGS sequence"/>
</dbReference>
<sequence>MKSFIFVFVLGTCAQAWRWPWESKPEAPEWSQLSVTWGKFDKLPKDKDAAIKTGWKLTASCDAANYFAGNRYVLKGDTAVMLLFDSKGKIAGIQNGIPNSAVGDLRAPWIREGDNYVITAYFTDPETICSGPRPVTPYLGDQLLLQTGNKISNIMSIPFKQEDLAGTKWVRGGCFPSMGRHYWYNISPDMDCRDFYPMFLLYNRDRLTGFGWVAIGNADSPRYEHPPPKRLGLGFFLSATKPKCIANLKSLTTQHVYLDKRPYLNLCFI</sequence>